<keyword evidence="2" id="KW-0732">Signal</keyword>
<feature type="chain" id="PRO_5028893443" evidence="2">
    <location>
        <begin position="25"/>
        <end position="110"/>
    </location>
</feature>
<sequence length="110" mass="12497">MFRRQLFFVLLIAAIFSMSAIADAFPPPRAPQRPQGPGLPRVNPVRTPIPAARMNRPIVPQVYNQGRAPGAPGPNAPRFLRHTGFQGHQQFKQHFTGMKAIRGQWMRRRF</sequence>
<dbReference type="Proteomes" id="UP000492821">
    <property type="component" value="Unassembled WGS sequence"/>
</dbReference>
<feature type="compositionally biased region" description="Low complexity" evidence="1">
    <location>
        <begin position="32"/>
        <end position="41"/>
    </location>
</feature>
<reference evidence="3" key="1">
    <citation type="journal article" date="2013" name="Genetics">
        <title>The draft genome and transcriptome of Panagrellus redivivus are shaped by the harsh demands of a free-living lifestyle.</title>
        <authorList>
            <person name="Srinivasan J."/>
            <person name="Dillman A.R."/>
            <person name="Macchietto M.G."/>
            <person name="Heikkinen L."/>
            <person name="Lakso M."/>
            <person name="Fracchia K.M."/>
            <person name="Antoshechkin I."/>
            <person name="Mortazavi A."/>
            <person name="Wong G."/>
            <person name="Sternberg P.W."/>
        </authorList>
    </citation>
    <scope>NUCLEOTIDE SEQUENCE [LARGE SCALE GENOMIC DNA]</scope>
    <source>
        <strain evidence="3">MT8872</strain>
    </source>
</reference>
<dbReference type="WBParaSite" id="Pan_g24152.t1">
    <property type="protein sequence ID" value="Pan_g24152.t1"/>
    <property type="gene ID" value="Pan_g24152"/>
</dbReference>
<feature type="signal peptide" evidence="2">
    <location>
        <begin position="1"/>
        <end position="24"/>
    </location>
</feature>
<protein>
    <submittedName>
        <fullName evidence="4">Secreted protein</fullName>
    </submittedName>
</protein>
<organism evidence="3 4">
    <name type="scientific">Panagrellus redivivus</name>
    <name type="common">Microworm</name>
    <dbReference type="NCBI Taxonomy" id="6233"/>
    <lineage>
        <taxon>Eukaryota</taxon>
        <taxon>Metazoa</taxon>
        <taxon>Ecdysozoa</taxon>
        <taxon>Nematoda</taxon>
        <taxon>Chromadorea</taxon>
        <taxon>Rhabditida</taxon>
        <taxon>Tylenchina</taxon>
        <taxon>Panagrolaimomorpha</taxon>
        <taxon>Panagrolaimoidea</taxon>
        <taxon>Panagrolaimidae</taxon>
        <taxon>Panagrellus</taxon>
    </lineage>
</organism>
<reference evidence="4" key="2">
    <citation type="submission" date="2020-10" db="UniProtKB">
        <authorList>
            <consortium name="WormBaseParasite"/>
        </authorList>
    </citation>
    <scope>IDENTIFICATION</scope>
</reference>
<feature type="region of interest" description="Disordered" evidence="1">
    <location>
        <begin position="25"/>
        <end position="51"/>
    </location>
</feature>
<accession>A0A7E4VRH9</accession>
<proteinExistence type="predicted"/>
<feature type="region of interest" description="Disordered" evidence="1">
    <location>
        <begin position="62"/>
        <end position="81"/>
    </location>
</feature>
<name>A0A7E4VRH9_PANRE</name>
<evidence type="ECO:0000256" key="1">
    <source>
        <dbReference type="SAM" id="MobiDB-lite"/>
    </source>
</evidence>
<evidence type="ECO:0000313" key="3">
    <source>
        <dbReference type="Proteomes" id="UP000492821"/>
    </source>
</evidence>
<evidence type="ECO:0000313" key="4">
    <source>
        <dbReference type="WBParaSite" id="Pan_g24152.t1"/>
    </source>
</evidence>
<evidence type="ECO:0000256" key="2">
    <source>
        <dbReference type="SAM" id="SignalP"/>
    </source>
</evidence>
<keyword evidence="3" id="KW-1185">Reference proteome</keyword>
<dbReference type="AlphaFoldDB" id="A0A7E4VRH9"/>